<dbReference type="AlphaFoldDB" id="A0A7S1SUP7"/>
<feature type="domain" description="Fe-containing alcohol dehydrogenase-like C-terminal" evidence="7">
    <location>
        <begin position="194"/>
        <end position="397"/>
    </location>
</feature>
<dbReference type="GO" id="GO:0046872">
    <property type="term" value="F:metal ion binding"/>
    <property type="evidence" value="ECO:0007669"/>
    <property type="project" value="InterPro"/>
</dbReference>
<dbReference type="PROSITE" id="PS00060">
    <property type="entry name" value="ADH_IRON_2"/>
    <property type="match status" value="1"/>
</dbReference>
<dbReference type="InterPro" id="IPR056798">
    <property type="entry name" value="ADH_Fe_C"/>
</dbReference>
<dbReference type="InterPro" id="IPR001670">
    <property type="entry name" value="ADH_Fe/GldA"/>
</dbReference>
<dbReference type="CDD" id="cd08188">
    <property type="entry name" value="PDDH"/>
    <property type="match status" value="1"/>
</dbReference>
<dbReference type="Gene3D" id="1.20.1090.10">
    <property type="entry name" value="Dehydroquinate synthase-like - alpha domain"/>
    <property type="match status" value="1"/>
</dbReference>
<dbReference type="PANTHER" id="PTHR11496:SF102">
    <property type="entry name" value="ALCOHOL DEHYDROGENASE 4"/>
    <property type="match status" value="1"/>
</dbReference>
<dbReference type="InterPro" id="IPR018211">
    <property type="entry name" value="ADH_Fe_CS"/>
</dbReference>
<evidence type="ECO:0000256" key="3">
    <source>
        <dbReference type="ARBA" id="ARBA00023027"/>
    </source>
</evidence>
<evidence type="ECO:0000256" key="1">
    <source>
        <dbReference type="ARBA" id="ARBA00007358"/>
    </source>
</evidence>
<evidence type="ECO:0000256" key="5">
    <source>
        <dbReference type="ARBA" id="ARBA00076695"/>
    </source>
</evidence>
<dbReference type="InterPro" id="IPR039697">
    <property type="entry name" value="Alcohol_dehydrogenase_Fe"/>
</dbReference>
<reference evidence="8" key="1">
    <citation type="submission" date="2021-01" db="EMBL/GenBank/DDBJ databases">
        <authorList>
            <person name="Corre E."/>
            <person name="Pelletier E."/>
            <person name="Niang G."/>
            <person name="Scheremetjew M."/>
            <person name="Finn R."/>
            <person name="Kale V."/>
            <person name="Holt S."/>
            <person name="Cochrane G."/>
            <person name="Meng A."/>
            <person name="Brown T."/>
            <person name="Cohen L."/>
        </authorList>
    </citation>
    <scope>NUCLEOTIDE SEQUENCE</scope>
    <source>
        <strain evidence="8">PLY429</strain>
    </source>
</reference>
<comment type="similarity">
    <text evidence="1">Belongs to the iron-containing alcohol dehydrogenase family.</text>
</comment>
<evidence type="ECO:0000313" key="8">
    <source>
        <dbReference type="EMBL" id="CAD9207219.1"/>
    </source>
</evidence>
<sequence length="404" mass="43629">MGYRYEPGPHGYAFHMPPVSLIGANSLPSSGEVISRLGFKKALLVTDKFLSQRGGSGFVISVLVDNGIDYHVYDGVSSNPTRSEVERGLEALNEHGCDFILSFGGGSPHDAAKVIGLLKTNGGKIHDYVGVNLAKVKAFPLVAVGTTGTASEMTRFACITDEDRMSKLSIIDDMMTPVVTVEDPAVLKMPRHLTAATGMDCLTHAIEAYLSTHSNPVTDANALHSIKLTSSFLKQAHATSNYTGLDERKANSRARDMMGYASYLAGMAFNNAGLGLTHAMSHQIGGLYNLPHGVCCAVLLPTVLRFNAPAKVEHIMDIANAMGLKGWEDSSSALRMVTSFVLDLNRDLGLPRNLEEMGVETEDFGLMAENAMKDSCLVTNCRAPSKEDIISLFETAFTQDFEWK</sequence>
<name>A0A7S1SUP7_9CHLO</name>
<evidence type="ECO:0000256" key="2">
    <source>
        <dbReference type="ARBA" id="ARBA00023002"/>
    </source>
</evidence>
<evidence type="ECO:0000259" key="6">
    <source>
        <dbReference type="Pfam" id="PF00465"/>
    </source>
</evidence>
<gene>
    <name evidence="8" type="ORF">TCHU04912_LOCUS9455</name>
</gene>
<evidence type="ECO:0000256" key="4">
    <source>
        <dbReference type="ARBA" id="ARBA00074847"/>
    </source>
</evidence>
<evidence type="ECO:0000259" key="7">
    <source>
        <dbReference type="Pfam" id="PF25137"/>
    </source>
</evidence>
<dbReference type="GO" id="GO:0004022">
    <property type="term" value="F:alcohol dehydrogenase (NAD+) activity"/>
    <property type="evidence" value="ECO:0007669"/>
    <property type="project" value="TreeGrafter"/>
</dbReference>
<dbReference type="SUPFAM" id="SSF56796">
    <property type="entry name" value="Dehydroquinate synthase-like"/>
    <property type="match status" value="1"/>
</dbReference>
<keyword evidence="2" id="KW-0560">Oxidoreductase</keyword>
<proteinExistence type="inferred from homology"/>
<organism evidence="8">
    <name type="scientific">Tetraselmis chuii</name>
    <dbReference type="NCBI Taxonomy" id="63592"/>
    <lineage>
        <taxon>Eukaryota</taxon>
        <taxon>Viridiplantae</taxon>
        <taxon>Chlorophyta</taxon>
        <taxon>core chlorophytes</taxon>
        <taxon>Chlorodendrophyceae</taxon>
        <taxon>Chlorodendrales</taxon>
        <taxon>Chlorodendraceae</taxon>
        <taxon>Tetraselmis</taxon>
    </lineage>
</organism>
<dbReference type="Gene3D" id="3.40.50.1970">
    <property type="match status" value="1"/>
</dbReference>
<dbReference type="GO" id="GO:0006113">
    <property type="term" value="P:fermentation"/>
    <property type="evidence" value="ECO:0007669"/>
    <property type="project" value="UniProtKB-ARBA"/>
</dbReference>
<dbReference type="Pfam" id="PF00465">
    <property type="entry name" value="Fe-ADH"/>
    <property type="match status" value="1"/>
</dbReference>
<dbReference type="EMBL" id="HBGG01018387">
    <property type="protein sequence ID" value="CAD9207219.1"/>
    <property type="molecule type" value="Transcribed_RNA"/>
</dbReference>
<accession>A0A7S1SUP7</accession>
<protein>
    <recommendedName>
        <fullName evidence="4">Alcohol dehydrogenase 4</fullName>
    </recommendedName>
    <alternativeName>
        <fullName evidence="5">Alcohol dehydrogenase IV</fullName>
    </alternativeName>
</protein>
<dbReference type="FunFam" id="1.20.1090.10:FF:000001">
    <property type="entry name" value="Aldehyde-alcohol dehydrogenase"/>
    <property type="match status" value="1"/>
</dbReference>
<dbReference type="PANTHER" id="PTHR11496">
    <property type="entry name" value="ALCOHOL DEHYDROGENASE"/>
    <property type="match status" value="1"/>
</dbReference>
<keyword evidence="3" id="KW-0520">NAD</keyword>
<dbReference type="Pfam" id="PF25137">
    <property type="entry name" value="ADH_Fe_C"/>
    <property type="match status" value="1"/>
</dbReference>
<dbReference type="FunFam" id="3.40.50.1970:FF:000003">
    <property type="entry name" value="Alcohol dehydrogenase, iron-containing"/>
    <property type="match status" value="1"/>
</dbReference>
<feature type="domain" description="Alcohol dehydrogenase iron-type/glycerol dehydrogenase GldA" evidence="6">
    <location>
        <begin position="18"/>
        <end position="184"/>
    </location>
</feature>